<dbReference type="AlphaFoldDB" id="M0LWQ1"/>
<gene>
    <name evidence="5" type="ORF">C447_11165</name>
</gene>
<dbReference type="InterPro" id="IPR003953">
    <property type="entry name" value="FAD-dep_OxRdtase_2_FAD-bd"/>
</dbReference>
<keyword evidence="1" id="KW-0285">Flavoprotein</keyword>
<name>M0LWQ1_9EURY</name>
<dbReference type="PANTHER" id="PTHR43400">
    <property type="entry name" value="FUMARATE REDUCTASE"/>
    <property type="match status" value="1"/>
</dbReference>
<organism evidence="5 6">
    <name type="scientific">Halococcus hamelinensis 100A6</name>
    <dbReference type="NCBI Taxonomy" id="1132509"/>
    <lineage>
        <taxon>Archaea</taxon>
        <taxon>Methanobacteriati</taxon>
        <taxon>Methanobacteriota</taxon>
        <taxon>Stenosarchaea group</taxon>
        <taxon>Halobacteria</taxon>
        <taxon>Halobacteriales</taxon>
        <taxon>Halococcaceae</taxon>
        <taxon>Halococcus</taxon>
    </lineage>
</organism>
<dbReference type="PATRIC" id="fig|1132509.6.peg.2522"/>
<dbReference type="InterPro" id="IPR050315">
    <property type="entry name" value="FAD-oxidoreductase_2"/>
</dbReference>
<keyword evidence="6" id="KW-1185">Reference proteome</keyword>
<evidence type="ECO:0000256" key="3">
    <source>
        <dbReference type="ARBA" id="ARBA00023002"/>
    </source>
</evidence>
<proteinExistence type="predicted"/>
<evidence type="ECO:0000259" key="4">
    <source>
        <dbReference type="Pfam" id="PF00890"/>
    </source>
</evidence>
<dbReference type="InterPro" id="IPR036188">
    <property type="entry name" value="FAD/NAD-bd_sf"/>
</dbReference>
<dbReference type="Proteomes" id="UP000011566">
    <property type="component" value="Unassembled WGS sequence"/>
</dbReference>
<dbReference type="GO" id="GO:0009331">
    <property type="term" value="C:glycerol-3-phosphate dehydrogenase (FAD) complex"/>
    <property type="evidence" value="ECO:0007669"/>
    <property type="project" value="InterPro"/>
</dbReference>
<dbReference type="SUPFAM" id="SSF51905">
    <property type="entry name" value="FAD/NAD(P)-binding domain"/>
    <property type="match status" value="1"/>
</dbReference>
<keyword evidence="2" id="KW-0288">FMN</keyword>
<evidence type="ECO:0000256" key="2">
    <source>
        <dbReference type="ARBA" id="ARBA00022643"/>
    </source>
</evidence>
<dbReference type="PIRSF" id="PIRSF000141">
    <property type="entry name" value="Anaerobic_G3P_dh"/>
    <property type="match status" value="1"/>
</dbReference>
<dbReference type="EC" id="1.1.5.3" evidence="5"/>
<dbReference type="Pfam" id="PF00890">
    <property type="entry name" value="FAD_binding_2"/>
    <property type="match status" value="1"/>
</dbReference>
<evidence type="ECO:0000313" key="6">
    <source>
        <dbReference type="Proteomes" id="UP000011566"/>
    </source>
</evidence>
<accession>M0LWQ1</accession>
<dbReference type="NCBIfam" id="NF003722">
    <property type="entry name" value="PRK05329.1-5"/>
    <property type="match status" value="1"/>
</dbReference>
<dbReference type="RefSeq" id="WP_007693887.1">
    <property type="nucleotide sequence ID" value="NZ_AJRK01000427.1"/>
</dbReference>
<dbReference type="EMBL" id="AOMB01000032">
    <property type="protein sequence ID" value="EMA37992.1"/>
    <property type="molecule type" value="Genomic_DNA"/>
</dbReference>
<dbReference type="PRINTS" id="PR00411">
    <property type="entry name" value="PNDRDTASEI"/>
</dbReference>
<keyword evidence="3 5" id="KW-0560">Oxidoreductase</keyword>
<dbReference type="OrthoDB" id="197288at2157"/>
<protein>
    <submittedName>
        <fullName evidence="5">Anaerobic glycerol-3-phosphate dehydrogenase subunit B</fullName>
        <ecNumber evidence="5">1.1.5.3</ecNumber>
    </submittedName>
</protein>
<reference evidence="5 6" key="1">
    <citation type="journal article" date="2014" name="PLoS Genet.">
        <title>Phylogenetically driven sequencing of extremely halophilic archaea reveals strategies for static and dynamic osmo-response.</title>
        <authorList>
            <person name="Becker E.A."/>
            <person name="Seitzer P.M."/>
            <person name="Tritt A."/>
            <person name="Larsen D."/>
            <person name="Krusor M."/>
            <person name="Yao A.I."/>
            <person name="Wu D."/>
            <person name="Madern D."/>
            <person name="Eisen J.A."/>
            <person name="Darling A.E."/>
            <person name="Facciotti M.T."/>
        </authorList>
    </citation>
    <scope>NUCLEOTIDE SEQUENCE [LARGE SCALE GENOMIC DNA]</scope>
    <source>
        <strain evidence="5 6">100A6</strain>
    </source>
</reference>
<evidence type="ECO:0000313" key="5">
    <source>
        <dbReference type="EMBL" id="EMA37992.1"/>
    </source>
</evidence>
<dbReference type="NCBIfam" id="TIGR03378">
    <property type="entry name" value="glycerol3P_GlpB"/>
    <property type="match status" value="1"/>
</dbReference>
<evidence type="ECO:0000256" key="1">
    <source>
        <dbReference type="ARBA" id="ARBA00022630"/>
    </source>
</evidence>
<feature type="domain" description="FAD-dependent oxidoreductase 2 FAD-binding" evidence="4">
    <location>
        <begin position="6"/>
        <end position="410"/>
    </location>
</feature>
<comment type="caution">
    <text evidence="5">The sequence shown here is derived from an EMBL/GenBank/DDBJ whole genome shotgun (WGS) entry which is preliminary data.</text>
</comment>
<dbReference type="GO" id="GO:0004368">
    <property type="term" value="F:glycerol-3-phosphate dehydrogenase (quinone) activity"/>
    <property type="evidence" value="ECO:0007669"/>
    <property type="project" value="UniProtKB-EC"/>
</dbReference>
<dbReference type="InterPro" id="IPR009158">
    <property type="entry name" value="G3P_DH_GlpB_su"/>
</dbReference>
<dbReference type="PANTHER" id="PTHR43400:SF11">
    <property type="entry name" value="ANAEROBIC GLYCEROL-3-PHOSPHATE DEHYDROGENASE SUBUNIT B"/>
    <property type="match status" value="1"/>
</dbReference>
<dbReference type="Gene3D" id="3.50.50.60">
    <property type="entry name" value="FAD/NAD(P)-binding domain"/>
    <property type="match status" value="2"/>
</dbReference>
<sequence>MAIREDVLVVGGGLAGMSAALSAAETGATVRLLSHKKSTLRHASGLVDCLGYSGDDGPFADPYAAMDDLPDDHPYRIVGESAVREGFDRFDSVVGDSYRGGHTDVNALIPTQAGTIKPTARYPASMAAGLASDTRSTLLVGFEGLSDFDAPLAADRLAAAGVPFDVRGVTLRFPKKFRADAKLTRYARALDRDEEPDKDRAPRFDGVRRALAELVRPKLDGAERVGFPSLIGDDRNDEVRDDLEERLGVPAFELAASPPSLPGVRLESRFLAALDEAGVRRTTGNPVVDYESADGAITTVYTDNNGQRVPYGADQVVLATGGLVGKGIGSSRESVREPVFDCHIPHPEDRYDWSATDAFGDQPFARFGVVPDDDLRPLDAAGETEFSNLRAAGSVLGGADFAAQKCGSGVSLATGHVAGERAGALI</sequence>
<dbReference type="eggNOG" id="arCOG04585">
    <property type="taxonomic scope" value="Archaea"/>
</dbReference>